<evidence type="ECO:0000259" key="4">
    <source>
        <dbReference type="PROSITE" id="PS50222"/>
    </source>
</evidence>
<reference evidence="5" key="1">
    <citation type="submission" date="2025-08" db="UniProtKB">
        <authorList>
            <consortium name="Ensembl"/>
        </authorList>
    </citation>
    <scope>IDENTIFICATION</scope>
</reference>
<dbReference type="AlphaFoldDB" id="A0A8D0L785"/>
<dbReference type="OMA" id="FFHISSY"/>
<keyword evidence="2" id="KW-0106">Calcium</keyword>
<dbReference type="GO" id="GO:0005654">
    <property type="term" value="C:nucleoplasm"/>
    <property type="evidence" value="ECO:0007669"/>
    <property type="project" value="TreeGrafter"/>
</dbReference>
<dbReference type="InterPro" id="IPR018247">
    <property type="entry name" value="EF_Hand_1_Ca_BS"/>
</dbReference>
<dbReference type="FunFam" id="1.10.238.10:FF:000179">
    <property type="entry name" value="EF-hand calcium-binding domain-containing protein 6"/>
    <property type="match status" value="1"/>
</dbReference>
<proteinExistence type="predicted"/>
<accession>A0A8D0L785</accession>
<evidence type="ECO:0000313" key="6">
    <source>
        <dbReference type="Proteomes" id="UP000694392"/>
    </source>
</evidence>
<dbReference type="PANTHER" id="PTHR20875">
    <property type="entry name" value="EF-HAND CALCIUM-BINDING DOMAIN-CONTAINING PROTEIN 6-RELATED"/>
    <property type="match status" value="1"/>
</dbReference>
<feature type="compositionally biased region" description="Low complexity" evidence="3">
    <location>
        <begin position="50"/>
        <end position="61"/>
    </location>
</feature>
<dbReference type="FunFam" id="1.10.238.10:FF:000243">
    <property type="entry name" value="EF-hand calcium binding domain 6"/>
    <property type="match status" value="1"/>
</dbReference>
<dbReference type="CDD" id="cd00051">
    <property type="entry name" value="EFh"/>
    <property type="match status" value="1"/>
</dbReference>
<sequence length="260" mass="29863">VPVDSDGRLRYCDFLKKFSSEATAMPSDTPGASNPPTSSKPITPAEPDSRLPSQPSLPSRPHTAIPQSPPLLNCEPIENKLRKPIQRSWKEILKECREKDVNRLGEIPIADFLAIKEKFNLELSQEEVSQITTKYDIKNNGKFAYCDFLQSCVLLLKPQESSLLQRMIIQKNPGPQSPTFFNAMLRIQPQIIHCWRPMRRTFKSYDESGTGLLSIQDFRQVLRQYGINLSEEELLHILEFYDQTLSSKICYNEFLRAFLQ</sequence>
<feature type="region of interest" description="Disordered" evidence="3">
    <location>
        <begin position="22"/>
        <end position="73"/>
    </location>
</feature>
<evidence type="ECO:0000256" key="2">
    <source>
        <dbReference type="ARBA" id="ARBA00022837"/>
    </source>
</evidence>
<keyword evidence="1" id="KW-0479">Metal-binding</keyword>
<protein>
    <recommendedName>
        <fullName evidence="4">EF-hand domain-containing protein</fullName>
    </recommendedName>
</protein>
<dbReference type="InterPro" id="IPR052603">
    <property type="entry name" value="EFCB6"/>
</dbReference>
<dbReference type="Gene3D" id="1.10.238.10">
    <property type="entry name" value="EF-hand"/>
    <property type="match status" value="2"/>
</dbReference>
<dbReference type="PANTHER" id="PTHR20875:SF2">
    <property type="entry name" value="EF-HAND CALCIUM-BINDING DOMAIN-CONTAINING PROTEIN 6"/>
    <property type="match status" value="1"/>
</dbReference>
<keyword evidence="6" id="KW-1185">Reference proteome</keyword>
<dbReference type="Pfam" id="PF13499">
    <property type="entry name" value="EF-hand_7"/>
    <property type="match status" value="1"/>
</dbReference>
<dbReference type="PROSITE" id="PS50222">
    <property type="entry name" value="EF_HAND_2"/>
    <property type="match status" value="1"/>
</dbReference>
<feature type="domain" description="EF-hand" evidence="4">
    <location>
        <begin position="198"/>
        <end position="228"/>
    </location>
</feature>
<dbReference type="PROSITE" id="PS00018">
    <property type="entry name" value="EF_HAND_1"/>
    <property type="match status" value="1"/>
</dbReference>
<name>A0A8D0L785_SPHPU</name>
<dbReference type="InterPro" id="IPR011992">
    <property type="entry name" value="EF-hand-dom_pair"/>
</dbReference>
<reference evidence="5" key="2">
    <citation type="submission" date="2025-09" db="UniProtKB">
        <authorList>
            <consortium name="Ensembl"/>
        </authorList>
    </citation>
    <scope>IDENTIFICATION</scope>
</reference>
<dbReference type="Proteomes" id="UP000694392">
    <property type="component" value="Unplaced"/>
</dbReference>
<evidence type="ECO:0000256" key="1">
    <source>
        <dbReference type="ARBA" id="ARBA00022723"/>
    </source>
</evidence>
<feature type="compositionally biased region" description="Polar residues" evidence="3">
    <location>
        <begin position="30"/>
        <end position="41"/>
    </location>
</feature>
<organism evidence="5 6">
    <name type="scientific">Sphenodon punctatus</name>
    <name type="common">Tuatara</name>
    <name type="synonym">Hatteria punctata</name>
    <dbReference type="NCBI Taxonomy" id="8508"/>
    <lineage>
        <taxon>Eukaryota</taxon>
        <taxon>Metazoa</taxon>
        <taxon>Chordata</taxon>
        <taxon>Craniata</taxon>
        <taxon>Vertebrata</taxon>
        <taxon>Euteleostomi</taxon>
        <taxon>Lepidosauria</taxon>
        <taxon>Sphenodontia</taxon>
        <taxon>Sphenodontidae</taxon>
        <taxon>Sphenodon</taxon>
    </lineage>
</organism>
<dbReference type="Ensembl" id="ENSSPUT00000013525.1">
    <property type="protein sequence ID" value="ENSSPUP00000012687.1"/>
    <property type="gene ID" value="ENSSPUG00000009754.1"/>
</dbReference>
<evidence type="ECO:0000313" key="5">
    <source>
        <dbReference type="Ensembl" id="ENSSPUP00000012687.1"/>
    </source>
</evidence>
<dbReference type="GeneTree" id="ENSGT00390000013629"/>
<dbReference type="InterPro" id="IPR002048">
    <property type="entry name" value="EF_hand_dom"/>
</dbReference>
<dbReference type="GO" id="GO:0005509">
    <property type="term" value="F:calcium ion binding"/>
    <property type="evidence" value="ECO:0007669"/>
    <property type="project" value="InterPro"/>
</dbReference>
<evidence type="ECO:0000256" key="3">
    <source>
        <dbReference type="SAM" id="MobiDB-lite"/>
    </source>
</evidence>
<dbReference type="SUPFAM" id="SSF47473">
    <property type="entry name" value="EF-hand"/>
    <property type="match status" value="1"/>
</dbReference>